<dbReference type="FunFam" id="3.40.50.720:FF:000084">
    <property type="entry name" value="Short-chain dehydrogenase reductase"/>
    <property type="match status" value="1"/>
</dbReference>
<dbReference type="InterPro" id="IPR036291">
    <property type="entry name" value="NAD(P)-bd_dom_sf"/>
</dbReference>
<dbReference type="PANTHER" id="PTHR43477">
    <property type="entry name" value="DIHYDROANTICAPSIN 7-DEHYDROGENASE"/>
    <property type="match status" value="1"/>
</dbReference>
<keyword evidence="2" id="KW-0560">Oxidoreductase</keyword>
<dbReference type="PRINTS" id="PR00081">
    <property type="entry name" value="GDHRDH"/>
</dbReference>
<dbReference type="PRINTS" id="PR00080">
    <property type="entry name" value="SDRFAMILY"/>
</dbReference>
<evidence type="ECO:0000313" key="4">
    <source>
        <dbReference type="Proteomes" id="UP000477083"/>
    </source>
</evidence>
<reference evidence="3 4" key="1">
    <citation type="submission" date="2020-01" db="EMBL/GenBank/DDBJ databases">
        <title>Frigidibacter albus SP32T (=CGMCC 1.13995T).</title>
        <authorList>
            <person name="Liao X."/>
        </authorList>
    </citation>
    <scope>NUCLEOTIDE SEQUENCE [LARGE SCALE GENOMIC DNA]</scope>
    <source>
        <strain evidence="3 4">SP32</strain>
    </source>
</reference>
<proteinExistence type="inferred from homology"/>
<protein>
    <submittedName>
        <fullName evidence="3">SDR family oxidoreductase</fullName>
    </submittedName>
</protein>
<dbReference type="PANTHER" id="PTHR43477:SF1">
    <property type="entry name" value="DIHYDROANTICAPSIN 7-DEHYDROGENASE"/>
    <property type="match status" value="1"/>
</dbReference>
<evidence type="ECO:0000256" key="2">
    <source>
        <dbReference type="ARBA" id="ARBA00023002"/>
    </source>
</evidence>
<name>A0A6L8VN77_9RHOB</name>
<dbReference type="EMBL" id="WWNR01000013">
    <property type="protein sequence ID" value="MZQ90962.1"/>
    <property type="molecule type" value="Genomic_DNA"/>
</dbReference>
<dbReference type="GO" id="GO:0016491">
    <property type="term" value="F:oxidoreductase activity"/>
    <property type="evidence" value="ECO:0007669"/>
    <property type="project" value="UniProtKB-KW"/>
</dbReference>
<dbReference type="Pfam" id="PF13561">
    <property type="entry name" value="adh_short_C2"/>
    <property type="match status" value="1"/>
</dbReference>
<sequence length="241" mass="24990">MQKRAFVTGAAGGIGEAIARRLAGQKYAVAMADVNPQVAEVAAGIPGAVPVLLDVADRTGLQREIDAFAAEGLDLMVNNAVMFHYSRLIDTPAEVMDLMIDVGLKGALWGTRAATPHLIARGGGCTLNLSSMAVYIAIRETPVYSAIKGALDAFTRQQAIELAPFGIRVNALAPGTVPTPATNRRIDSDGWQLRQGRSPLRRVVTADDIAGAAVFLASDAAASITGITLKVDAGTTIAGPG</sequence>
<accession>A0A6L8VN77</accession>
<comment type="caution">
    <text evidence="3">The sequence shown here is derived from an EMBL/GenBank/DDBJ whole genome shotgun (WGS) entry which is preliminary data.</text>
</comment>
<organism evidence="3 4">
    <name type="scientific">Frigidibacter albus</name>
    <dbReference type="NCBI Taxonomy" id="1465486"/>
    <lineage>
        <taxon>Bacteria</taxon>
        <taxon>Pseudomonadati</taxon>
        <taxon>Pseudomonadota</taxon>
        <taxon>Alphaproteobacteria</taxon>
        <taxon>Rhodobacterales</taxon>
        <taxon>Paracoccaceae</taxon>
        <taxon>Frigidibacter</taxon>
    </lineage>
</organism>
<keyword evidence="4" id="KW-1185">Reference proteome</keyword>
<evidence type="ECO:0000256" key="1">
    <source>
        <dbReference type="ARBA" id="ARBA00006484"/>
    </source>
</evidence>
<dbReference type="OrthoDB" id="198783at2"/>
<dbReference type="SUPFAM" id="SSF51735">
    <property type="entry name" value="NAD(P)-binding Rossmann-fold domains"/>
    <property type="match status" value="1"/>
</dbReference>
<dbReference type="CDD" id="cd05233">
    <property type="entry name" value="SDR_c"/>
    <property type="match status" value="1"/>
</dbReference>
<comment type="similarity">
    <text evidence="1">Belongs to the short-chain dehydrogenases/reductases (SDR) family.</text>
</comment>
<dbReference type="InterPro" id="IPR051122">
    <property type="entry name" value="SDR_DHRS6-like"/>
</dbReference>
<dbReference type="Proteomes" id="UP000477083">
    <property type="component" value="Unassembled WGS sequence"/>
</dbReference>
<dbReference type="RefSeq" id="WP_161348346.1">
    <property type="nucleotide sequence ID" value="NZ_BMGW01000013.1"/>
</dbReference>
<dbReference type="InterPro" id="IPR002347">
    <property type="entry name" value="SDR_fam"/>
</dbReference>
<gene>
    <name evidence="3" type="ORF">GS660_17860</name>
</gene>
<dbReference type="AlphaFoldDB" id="A0A6L8VN77"/>
<dbReference type="Gene3D" id="3.40.50.720">
    <property type="entry name" value="NAD(P)-binding Rossmann-like Domain"/>
    <property type="match status" value="1"/>
</dbReference>
<evidence type="ECO:0000313" key="3">
    <source>
        <dbReference type="EMBL" id="MZQ90962.1"/>
    </source>
</evidence>